<gene>
    <name evidence="6" type="ORF">M408DRAFT_27213</name>
</gene>
<name>A0A0C2WCQ6_SERVB</name>
<protein>
    <recommendedName>
        <fullName evidence="5">PNPLA domain-containing protein</fullName>
    </recommendedName>
</protein>
<evidence type="ECO:0000256" key="3">
    <source>
        <dbReference type="ARBA" id="ARBA00023098"/>
    </source>
</evidence>
<evidence type="ECO:0000313" key="7">
    <source>
        <dbReference type="Proteomes" id="UP000054097"/>
    </source>
</evidence>
<reference evidence="7" key="2">
    <citation type="submission" date="2015-01" db="EMBL/GenBank/DDBJ databases">
        <title>Evolutionary Origins and Diversification of the Mycorrhizal Mutualists.</title>
        <authorList>
            <consortium name="DOE Joint Genome Institute"/>
            <consortium name="Mycorrhizal Genomics Consortium"/>
            <person name="Kohler A."/>
            <person name="Kuo A."/>
            <person name="Nagy L.G."/>
            <person name="Floudas D."/>
            <person name="Copeland A."/>
            <person name="Barry K.W."/>
            <person name="Cichocki N."/>
            <person name="Veneault-Fourrey C."/>
            <person name="LaButti K."/>
            <person name="Lindquist E.A."/>
            <person name="Lipzen A."/>
            <person name="Lundell T."/>
            <person name="Morin E."/>
            <person name="Murat C."/>
            <person name="Riley R."/>
            <person name="Ohm R."/>
            <person name="Sun H."/>
            <person name="Tunlid A."/>
            <person name="Henrissat B."/>
            <person name="Grigoriev I.V."/>
            <person name="Hibbett D.S."/>
            <person name="Martin F."/>
        </authorList>
    </citation>
    <scope>NUCLEOTIDE SEQUENCE [LARGE SCALE GENOMIC DNA]</scope>
    <source>
        <strain evidence="7">MAFF 305830</strain>
    </source>
</reference>
<evidence type="ECO:0000259" key="5">
    <source>
        <dbReference type="PROSITE" id="PS51635"/>
    </source>
</evidence>
<dbReference type="PANTHER" id="PTHR24185">
    <property type="entry name" value="CALCIUM-INDEPENDENT PHOSPHOLIPASE A2-GAMMA"/>
    <property type="match status" value="1"/>
</dbReference>
<dbReference type="Pfam" id="PF01734">
    <property type="entry name" value="Patatin"/>
    <property type="match status" value="1"/>
</dbReference>
<dbReference type="PANTHER" id="PTHR24185:SF1">
    <property type="entry name" value="CALCIUM-INDEPENDENT PHOSPHOLIPASE A2-GAMMA"/>
    <property type="match status" value="1"/>
</dbReference>
<evidence type="ECO:0000256" key="1">
    <source>
        <dbReference type="ARBA" id="ARBA00022801"/>
    </source>
</evidence>
<evidence type="ECO:0000256" key="4">
    <source>
        <dbReference type="PROSITE-ProRule" id="PRU01161"/>
    </source>
</evidence>
<sequence length="578" mass="65224">MESRDSLKLASLDGGGIWGMSQLEIMSNIMNRLNWDDAHNGPNERSAPYKHFDLIGGSGTGGLIAILFAKLQMSVEEASEEIWNVMEHVYNPANLSATQRTEALKRCIEDAMKRKGLPLDLRLATEKEEVCACFVVANSLAYVEGIIYLRTYPVPGKHSSTITVVDAVLATCAIQPYFATVRPISGTRAEEYIATRGIANPTYDVITEARLLFGEDAPVASLLSLGTGHSKTVDPRQDGDGNTLHRSLYDMMHANERRAQEIAFLIGVVGIYSRFSVNQDNLKAPMGHRDYLALVIQCTETYLLDSETESELETLRHNWTSQGVSITLAQLGEVIAVGQWFARHPRQTISLVNDILYPARKIDFKPSYQLGSMPLVDPSSVLLYEIWIKCLLYVIQEVPTGPLELLTVSKSWYMLIVDSPLLWTNVFLENSEDEASRVWTFLYLSTDSPLHIHIRTILPSNHSLELLHPHRSRIKTISIMPGYHTKIPTLSMYWDQWKWSTSYILTNFFDELTPSELENSHAESFRGAHGEYFISSLQFTLRGSSLETVFPEEQSQNRVDEKTEGAGLIDIWERHIHR</sequence>
<comment type="caution">
    <text evidence="4">Lacks conserved residue(s) required for the propagation of feature annotation.</text>
</comment>
<accession>A0A0C2WCQ6</accession>
<dbReference type="GO" id="GO:0016042">
    <property type="term" value="P:lipid catabolic process"/>
    <property type="evidence" value="ECO:0007669"/>
    <property type="project" value="UniProtKB-KW"/>
</dbReference>
<dbReference type="Proteomes" id="UP000054097">
    <property type="component" value="Unassembled WGS sequence"/>
</dbReference>
<dbReference type="InterPro" id="IPR002641">
    <property type="entry name" value="PNPLA_dom"/>
</dbReference>
<dbReference type="InterPro" id="IPR016035">
    <property type="entry name" value="Acyl_Trfase/lysoPLipase"/>
</dbReference>
<dbReference type="OrthoDB" id="630895at2759"/>
<keyword evidence="2" id="KW-0442">Lipid degradation</keyword>
<dbReference type="AlphaFoldDB" id="A0A0C2WCQ6"/>
<dbReference type="GO" id="GO:0046486">
    <property type="term" value="P:glycerolipid metabolic process"/>
    <property type="evidence" value="ECO:0007669"/>
    <property type="project" value="UniProtKB-ARBA"/>
</dbReference>
<feature type="short sequence motif" description="GXGXXG" evidence="4">
    <location>
        <begin position="14"/>
        <end position="19"/>
    </location>
</feature>
<evidence type="ECO:0000256" key="2">
    <source>
        <dbReference type="ARBA" id="ARBA00022963"/>
    </source>
</evidence>
<dbReference type="Gene3D" id="3.40.1090.10">
    <property type="entry name" value="Cytosolic phospholipase A2 catalytic domain"/>
    <property type="match status" value="1"/>
</dbReference>
<keyword evidence="7" id="KW-1185">Reference proteome</keyword>
<reference evidence="6 7" key="1">
    <citation type="submission" date="2014-04" db="EMBL/GenBank/DDBJ databases">
        <authorList>
            <consortium name="DOE Joint Genome Institute"/>
            <person name="Kuo A."/>
            <person name="Zuccaro A."/>
            <person name="Kohler A."/>
            <person name="Nagy L.G."/>
            <person name="Floudas D."/>
            <person name="Copeland A."/>
            <person name="Barry K.W."/>
            <person name="Cichocki N."/>
            <person name="Veneault-Fourrey C."/>
            <person name="LaButti K."/>
            <person name="Lindquist E.A."/>
            <person name="Lipzen A."/>
            <person name="Lundell T."/>
            <person name="Morin E."/>
            <person name="Murat C."/>
            <person name="Sun H."/>
            <person name="Tunlid A."/>
            <person name="Henrissat B."/>
            <person name="Grigoriev I.V."/>
            <person name="Hibbett D.S."/>
            <person name="Martin F."/>
            <person name="Nordberg H.P."/>
            <person name="Cantor M.N."/>
            <person name="Hua S.X."/>
        </authorList>
    </citation>
    <scope>NUCLEOTIDE SEQUENCE [LARGE SCALE GENOMIC DNA]</scope>
    <source>
        <strain evidence="6 7">MAFF 305830</strain>
    </source>
</reference>
<evidence type="ECO:0000313" key="6">
    <source>
        <dbReference type="EMBL" id="KIM24238.1"/>
    </source>
</evidence>
<dbReference type="GO" id="GO:0019369">
    <property type="term" value="P:arachidonate metabolic process"/>
    <property type="evidence" value="ECO:0007669"/>
    <property type="project" value="TreeGrafter"/>
</dbReference>
<organism evidence="6 7">
    <name type="scientific">Serendipita vermifera MAFF 305830</name>
    <dbReference type="NCBI Taxonomy" id="933852"/>
    <lineage>
        <taxon>Eukaryota</taxon>
        <taxon>Fungi</taxon>
        <taxon>Dikarya</taxon>
        <taxon>Basidiomycota</taxon>
        <taxon>Agaricomycotina</taxon>
        <taxon>Agaricomycetes</taxon>
        <taxon>Sebacinales</taxon>
        <taxon>Serendipitaceae</taxon>
        <taxon>Serendipita</taxon>
    </lineage>
</organism>
<dbReference type="PROSITE" id="PS51635">
    <property type="entry name" value="PNPLA"/>
    <property type="match status" value="1"/>
</dbReference>
<dbReference type="HOGENOM" id="CLU_467052_0_0_1"/>
<proteinExistence type="predicted"/>
<dbReference type="GO" id="GO:0047499">
    <property type="term" value="F:calcium-independent phospholipase A2 activity"/>
    <property type="evidence" value="ECO:0007669"/>
    <property type="project" value="TreeGrafter"/>
</dbReference>
<dbReference type="SUPFAM" id="SSF52151">
    <property type="entry name" value="FabD/lysophospholipase-like"/>
    <property type="match status" value="1"/>
</dbReference>
<feature type="domain" description="PNPLA" evidence="5">
    <location>
        <begin position="10"/>
        <end position="206"/>
    </location>
</feature>
<dbReference type="GO" id="GO:0016020">
    <property type="term" value="C:membrane"/>
    <property type="evidence" value="ECO:0007669"/>
    <property type="project" value="TreeGrafter"/>
</dbReference>
<dbReference type="EMBL" id="KN824326">
    <property type="protein sequence ID" value="KIM24238.1"/>
    <property type="molecule type" value="Genomic_DNA"/>
</dbReference>
<keyword evidence="3" id="KW-0443">Lipid metabolism</keyword>
<keyword evidence="1" id="KW-0378">Hydrolase</keyword>